<dbReference type="GO" id="GO:0004013">
    <property type="term" value="F:adenosylhomocysteinase activity"/>
    <property type="evidence" value="ECO:0007669"/>
    <property type="project" value="TreeGrafter"/>
</dbReference>
<dbReference type="Gene3D" id="3.40.50.720">
    <property type="entry name" value="NAD(P)-binding Rossmann-like Domain"/>
    <property type="match status" value="1"/>
</dbReference>
<dbReference type="AlphaFoldDB" id="A0A1B6NYC6"/>
<evidence type="ECO:0000256" key="4">
    <source>
        <dbReference type="ARBA" id="ARBA00022563"/>
    </source>
</evidence>
<evidence type="ECO:0000256" key="5">
    <source>
        <dbReference type="ARBA" id="ARBA00022801"/>
    </source>
</evidence>
<evidence type="ECO:0000259" key="7">
    <source>
        <dbReference type="SMART" id="SM00997"/>
    </source>
</evidence>
<dbReference type="InterPro" id="IPR015878">
    <property type="entry name" value="Ado_hCys_hydrolase_NAD-bd"/>
</dbReference>
<dbReference type="CDD" id="cd00401">
    <property type="entry name" value="SAHH"/>
    <property type="match status" value="1"/>
</dbReference>
<dbReference type="SUPFAM" id="SSF51735">
    <property type="entry name" value="NAD(P)-binding Rossmann-fold domains"/>
    <property type="match status" value="1"/>
</dbReference>
<dbReference type="NCBIfam" id="NF004005">
    <property type="entry name" value="PRK05476.2-3"/>
    <property type="match status" value="1"/>
</dbReference>
<dbReference type="InterPro" id="IPR000043">
    <property type="entry name" value="Adenosylhomocysteinase-like"/>
</dbReference>
<comment type="similarity">
    <text evidence="2">Belongs to the adenosylhomocysteinase family.</text>
</comment>
<dbReference type="SMART" id="SM00996">
    <property type="entry name" value="AdoHcyase"/>
    <property type="match status" value="1"/>
</dbReference>
<comment type="cofactor">
    <cofactor evidence="1">
        <name>NAD(+)</name>
        <dbReference type="ChEBI" id="CHEBI:57540"/>
    </cofactor>
</comment>
<dbReference type="GO" id="GO:0005829">
    <property type="term" value="C:cytosol"/>
    <property type="evidence" value="ECO:0007669"/>
    <property type="project" value="TreeGrafter"/>
</dbReference>
<dbReference type="FunFam" id="3.40.50.1480:FF:000006">
    <property type="entry name" value="Adenosylhomocysteinase"/>
    <property type="match status" value="1"/>
</dbReference>
<dbReference type="FunFam" id="3.40.50.1480:FF:000007">
    <property type="entry name" value="Adenosylhomocysteinase"/>
    <property type="match status" value="1"/>
</dbReference>
<reference evidence="8" key="1">
    <citation type="submission" date="2013-11" db="EMBL/GenBank/DDBJ databases">
        <title>Microbial diversity, functional groups and degradation webs in Northern and Southern Mediterranean and Red Sea marine crude oil polluted sites.</title>
        <authorList>
            <person name="Daffonchio D."/>
            <person name="Mapelli F."/>
            <person name="Ferrer M."/>
            <person name="Richter M."/>
            <person name="Cherif A."/>
            <person name="Malkawi H.I."/>
            <person name="Yakimov M.M."/>
            <person name="Abdel-Fattah Y.R."/>
            <person name="Blaghen M."/>
            <person name="Golyshin P.N."/>
            <person name="Kalogerakis N."/>
            <person name="Boon N."/>
            <person name="Magagnini M."/>
            <person name="Fava F."/>
        </authorList>
    </citation>
    <scope>NUCLEOTIDE SEQUENCE</scope>
</reference>
<gene>
    <name evidence="8" type="ORF">MGSAQ_000089</name>
</gene>
<organism evidence="8">
    <name type="scientific">marine sediment metagenome</name>
    <dbReference type="NCBI Taxonomy" id="412755"/>
    <lineage>
        <taxon>unclassified sequences</taxon>
        <taxon>metagenomes</taxon>
        <taxon>ecological metagenomes</taxon>
    </lineage>
</organism>
<dbReference type="InterPro" id="IPR020082">
    <property type="entry name" value="S-Ado-L-homoCys_hydrolase_CS"/>
</dbReference>
<evidence type="ECO:0000256" key="3">
    <source>
        <dbReference type="ARBA" id="ARBA00022490"/>
    </source>
</evidence>
<sequence length="474" mass="52323">MDAVSTTPSAHTIDPSFTDYKVADISLADYGRREITLAEAEMPALMGLRRRYEADQPLKGAKIAGCIHMTIQTAVLIETLVALGAEVRWTSCNIFSTQDHAAAAIAAAGIPVYAWKGETEEEYEWCLRQQVHVGGEASGQLWDANLILDDGGDLTALVHNDYPQMLDIIHGISEETTTGVHRLVEMLNKGTLKVPAINVNDAVTKSKNDNKYGCRHSLNDAIKRATDMFLAGRRALVIGYGDVGKGSTQSLRQEGMIVRVSEVDPICAMQACMDGFEVLSPYIDGDNTGGADNINKRLLEDTDLIVTTTGNYHVCDRHMLAALKPGAVVCNIGHFDTEIDTQFMRDNWRWVEIKPQVHQVFRSDDENDYLILLAEGRLVNLGNATGHPSRVMDGSFANQVLAQMYLFEEKFADLPTDERFDNLYVKVLPKKLDEEVAAAMVAGFNGTLTKLTQKQAEYLGVPVEGPFKPDTYKY</sequence>
<dbReference type="PROSITE" id="PS00738">
    <property type="entry name" value="ADOHCYASE_1"/>
    <property type="match status" value="1"/>
</dbReference>
<accession>A0A1B6NYC6</accession>
<dbReference type="SUPFAM" id="SSF52283">
    <property type="entry name" value="Formate/glycerate dehydrogenase catalytic domain-like"/>
    <property type="match status" value="1"/>
</dbReference>
<evidence type="ECO:0000313" key="8">
    <source>
        <dbReference type="EMBL" id="KTF08405.1"/>
    </source>
</evidence>
<feature type="domain" description="S-adenosyl-L-homocysteine hydrolase NAD binding" evidence="7">
    <location>
        <begin position="210"/>
        <end position="386"/>
    </location>
</feature>
<keyword evidence="3" id="KW-0963">Cytoplasm</keyword>
<keyword evidence="4" id="KW-0554">One-carbon metabolism</keyword>
<dbReference type="InterPro" id="IPR036291">
    <property type="entry name" value="NAD(P)-bd_dom_sf"/>
</dbReference>
<dbReference type="HAMAP" id="MF_00563">
    <property type="entry name" value="AdoHcyase"/>
    <property type="match status" value="1"/>
</dbReference>
<dbReference type="SMART" id="SM00997">
    <property type="entry name" value="AdoHcyase_NAD"/>
    <property type="match status" value="1"/>
</dbReference>
<protein>
    <submittedName>
        <fullName evidence="8">Adenosylhomocysteinase</fullName>
    </submittedName>
</protein>
<dbReference type="Gene3D" id="3.40.50.1480">
    <property type="entry name" value="Adenosylhomocysteinase-like"/>
    <property type="match status" value="3"/>
</dbReference>
<dbReference type="PANTHER" id="PTHR23420">
    <property type="entry name" value="ADENOSYLHOMOCYSTEINASE"/>
    <property type="match status" value="1"/>
</dbReference>
<dbReference type="NCBIfam" id="TIGR00936">
    <property type="entry name" value="ahcY"/>
    <property type="match status" value="1"/>
</dbReference>
<keyword evidence="5" id="KW-0378">Hydrolase</keyword>
<dbReference type="InterPro" id="IPR042172">
    <property type="entry name" value="Adenosylhomocyst_ase-like_sf"/>
</dbReference>
<keyword evidence="6" id="KW-0520">NAD</keyword>
<evidence type="ECO:0000256" key="6">
    <source>
        <dbReference type="ARBA" id="ARBA00023027"/>
    </source>
</evidence>
<dbReference type="Pfam" id="PF00670">
    <property type="entry name" value="AdoHcyase_NAD"/>
    <property type="match status" value="1"/>
</dbReference>
<comment type="caution">
    <text evidence="8">The sequence shown here is derived from an EMBL/GenBank/DDBJ whole genome shotgun (WGS) entry which is preliminary data.</text>
</comment>
<proteinExistence type="inferred from homology"/>
<dbReference type="EMBL" id="AYSL01000006">
    <property type="protein sequence ID" value="KTF08405.1"/>
    <property type="molecule type" value="Genomic_DNA"/>
</dbReference>
<dbReference type="GO" id="GO:0006730">
    <property type="term" value="P:one-carbon metabolic process"/>
    <property type="evidence" value="ECO:0007669"/>
    <property type="project" value="UniProtKB-KW"/>
</dbReference>
<name>A0A1B6NYC6_9ZZZZ</name>
<dbReference type="GO" id="GO:0033353">
    <property type="term" value="P:S-adenosylmethionine cycle"/>
    <property type="evidence" value="ECO:0007669"/>
    <property type="project" value="TreeGrafter"/>
</dbReference>
<evidence type="ECO:0000256" key="2">
    <source>
        <dbReference type="ARBA" id="ARBA00007122"/>
    </source>
</evidence>
<dbReference type="Pfam" id="PF05221">
    <property type="entry name" value="AdoHcyase"/>
    <property type="match status" value="2"/>
</dbReference>
<dbReference type="PIRSF" id="PIRSF001109">
    <property type="entry name" value="Ad_hcy_hydrolase"/>
    <property type="match status" value="1"/>
</dbReference>
<evidence type="ECO:0000256" key="1">
    <source>
        <dbReference type="ARBA" id="ARBA00001911"/>
    </source>
</evidence>
<dbReference type="PANTHER" id="PTHR23420:SF0">
    <property type="entry name" value="ADENOSYLHOMOCYSTEINASE"/>
    <property type="match status" value="1"/>
</dbReference>